<dbReference type="EMBL" id="JABBWM010000005">
    <property type="protein sequence ID" value="KAG2117238.1"/>
    <property type="molecule type" value="Genomic_DNA"/>
</dbReference>
<evidence type="ECO:0000313" key="2">
    <source>
        <dbReference type="EMBL" id="KAG2117238.1"/>
    </source>
</evidence>
<reference evidence="2" key="1">
    <citation type="journal article" date="2020" name="New Phytol.">
        <title>Comparative genomics reveals dynamic genome evolution in host specialist ectomycorrhizal fungi.</title>
        <authorList>
            <person name="Lofgren L.A."/>
            <person name="Nguyen N.H."/>
            <person name="Vilgalys R."/>
            <person name="Ruytinx J."/>
            <person name="Liao H.L."/>
            <person name="Branco S."/>
            <person name="Kuo A."/>
            <person name="LaButti K."/>
            <person name="Lipzen A."/>
            <person name="Andreopoulos W."/>
            <person name="Pangilinan J."/>
            <person name="Riley R."/>
            <person name="Hundley H."/>
            <person name="Na H."/>
            <person name="Barry K."/>
            <person name="Grigoriev I.V."/>
            <person name="Stajich J.E."/>
            <person name="Kennedy P.G."/>
        </authorList>
    </citation>
    <scope>NUCLEOTIDE SEQUENCE</scope>
    <source>
        <strain evidence="2">FC423</strain>
    </source>
</reference>
<organism evidence="2 3">
    <name type="scientific">Suillus discolor</name>
    <dbReference type="NCBI Taxonomy" id="1912936"/>
    <lineage>
        <taxon>Eukaryota</taxon>
        <taxon>Fungi</taxon>
        <taxon>Dikarya</taxon>
        <taxon>Basidiomycota</taxon>
        <taxon>Agaricomycotina</taxon>
        <taxon>Agaricomycetes</taxon>
        <taxon>Agaricomycetidae</taxon>
        <taxon>Boletales</taxon>
        <taxon>Suillineae</taxon>
        <taxon>Suillaceae</taxon>
        <taxon>Suillus</taxon>
    </lineage>
</organism>
<keyword evidence="3" id="KW-1185">Reference proteome</keyword>
<dbReference type="RefSeq" id="XP_041298127.1">
    <property type="nucleotide sequence ID" value="XM_041440992.1"/>
</dbReference>
<dbReference type="GeneID" id="64703251"/>
<evidence type="ECO:0000256" key="1">
    <source>
        <dbReference type="SAM" id="MobiDB-lite"/>
    </source>
</evidence>
<gene>
    <name evidence="2" type="ORF">F5147DRAFT_768619</name>
</gene>
<dbReference type="OrthoDB" id="2689033at2759"/>
<accession>A0A9P7FGT3</accession>
<evidence type="ECO:0000313" key="3">
    <source>
        <dbReference type="Proteomes" id="UP000823399"/>
    </source>
</evidence>
<proteinExistence type="predicted"/>
<dbReference type="Proteomes" id="UP000823399">
    <property type="component" value="Unassembled WGS sequence"/>
</dbReference>
<protein>
    <submittedName>
        <fullName evidence="2">Uncharacterized protein</fullName>
    </submittedName>
</protein>
<comment type="caution">
    <text evidence="2">The sequence shown here is derived from an EMBL/GenBank/DDBJ whole genome shotgun (WGS) entry which is preliminary data.</text>
</comment>
<feature type="region of interest" description="Disordered" evidence="1">
    <location>
        <begin position="25"/>
        <end position="54"/>
    </location>
</feature>
<sequence>MARRNAAKHVKQDIHICGAENLKKKLSETRKPSVSAAMPAGHPDPSLPPTGQDDFSIDFDYVDDTPIDIQADGLPMVPETAPDDMDSEYPLADLWNKIISSRTLQLDNEFPDLFAELQASVASGQIAISTPIVPTNKECELIDDSAPDFGIEIPAVFADDPLLEPANTNYNVSPDHPLYPWPSKAHFITSLLFSSPRLPFSEVQKKAVLNWAKELGVRSLPSLGAMKKCQSHLQDLIGDPTKKVTSHSGNTFYINSVARAIAKDYANPLTCLAMQDYPEDGGKGMSQVFNGSKMLFDLPSPPAVQVDRTVYFTDELLQESSGGYFIPKRFFLAAADIPTDTTEYCKQSDKVLYALGRAAERTEAGFIVSDNEEIIPTSMFV</sequence>
<name>A0A9P7FGT3_9AGAM</name>
<dbReference type="AlphaFoldDB" id="A0A9P7FGT3"/>